<dbReference type="STRING" id="2094558.A0A314Z7G2"/>
<reference evidence="3 4" key="1">
    <citation type="submission" date="2018-02" db="EMBL/GenBank/DDBJ databases">
        <title>Draft genome of wild Prunus yedoensis var. nudiflora.</title>
        <authorList>
            <person name="Baek S."/>
            <person name="Kim J.-H."/>
            <person name="Choi K."/>
            <person name="Kim G.-B."/>
            <person name="Cho A."/>
            <person name="Jang H."/>
            <person name="Shin C.-H."/>
            <person name="Yu H.-J."/>
            <person name="Mun J.-H."/>
        </authorList>
    </citation>
    <scope>NUCLEOTIDE SEQUENCE [LARGE SCALE GENOMIC DNA]</scope>
    <source>
        <strain evidence="4">cv. Jeju island</strain>
        <tissue evidence="3">Leaf</tissue>
    </source>
</reference>
<evidence type="ECO:0000313" key="4">
    <source>
        <dbReference type="Proteomes" id="UP000250321"/>
    </source>
</evidence>
<evidence type="ECO:0000256" key="2">
    <source>
        <dbReference type="ARBA" id="ARBA00023315"/>
    </source>
</evidence>
<dbReference type="InterPro" id="IPR051504">
    <property type="entry name" value="Plant_metabolite_acyltrans"/>
</dbReference>
<dbReference type="Proteomes" id="UP000250321">
    <property type="component" value="Unassembled WGS sequence"/>
</dbReference>
<dbReference type="GO" id="GO:0016747">
    <property type="term" value="F:acyltransferase activity, transferring groups other than amino-acyl groups"/>
    <property type="evidence" value="ECO:0007669"/>
    <property type="project" value="UniProtKB-ARBA"/>
</dbReference>
<keyword evidence="1 3" id="KW-0808">Transferase</keyword>
<comment type="caution">
    <text evidence="3">The sequence shown here is derived from an EMBL/GenBank/DDBJ whole genome shotgun (WGS) entry which is preliminary data.</text>
</comment>
<evidence type="ECO:0000256" key="1">
    <source>
        <dbReference type="ARBA" id="ARBA00022679"/>
    </source>
</evidence>
<dbReference type="Gene3D" id="3.30.559.10">
    <property type="entry name" value="Chloramphenicol acetyltransferase-like domain"/>
    <property type="match status" value="1"/>
</dbReference>
<sequence length="73" mass="7949">MLTLAGSHRFGVYETDFGWGRPKKVEIVSIDRTRAISFSDPKTDAGVVDVGLVLDKHTVQGFASLFAKGLQNP</sequence>
<keyword evidence="2" id="KW-0012">Acyltransferase</keyword>
<name>A0A314Z7G2_PRUYE</name>
<accession>A0A314Z7G2</accession>
<dbReference type="InterPro" id="IPR023213">
    <property type="entry name" value="CAT-like_dom_sf"/>
</dbReference>
<dbReference type="Pfam" id="PF02458">
    <property type="entry name" value="Transferase"/>
    <property type="match status" value="1"/>
</dbReference>
<dbReference type="AlphaFoldDB" id="A0A314Z7G2"/>
<evidence type="ECO:0000313" key="3">
    <source>
        <dbReference type="EMBL" id="PQQ13384.1"/>
    </source>
</evidence>
<dbReference type="EMBL" id="PJQY01000301">
    <property type="protein sequence ID" value="PQQ13384.1"/>
    <property type="molecule type" value="Genomic_DNA"/>
</dbReference>
<protein>
    <submittedName>
        <fullName evidence="3">Phenolic glucoside malonyltransferase 1-like</fullName>
    </submittedName>
</protein>
<dbReference type="PANTHER" id="PTHR31625">
    <property type="match status" value="1"/>
</dbReference>
<dbReference type="OrthoDB" id="1862401at2759"/>
<proteinExistence type="predicted"/>
<gene>
    <name evidence="3" type="ORF">Pyn_31972</name>
</gene>
<organism evidence="3 4">
    <name type="scientific">Prunus yedoensis var. nudiflora</name>
    <dbReference type="NCBI Taxonomy" id="2094558"/>
    <lineage>
        <taxon>Eukaryota</taxon>
        <taxon>Viridiplantae</taxon>
        <taxon>Streptophyta</taxon>
        <taxon>Embryophyta</taxon>
        <taxon>Tracheophyta</taxon>
        <taxon>Spermatophyta</taxon>
        <taxon>Magnoliopsida</taxon>
        <taxon>eudicotyledons</taxon>
        <taxon>Gunneridae</taxon>
        <taxon>Pentapetalae</taxon>
        <taxon>rosids</taxon>
        <taxon>fabids</taxon>
        <taxon>Rosales</taxon>
        <taxon>Rosaceae</taxon>
        <taxon>Amygdaloideae</taxon>
        <taxon>Amygdaleae</taxon>
        <taxon>Prunus</taxon>
    </lineage>
</organism>
<keyword evidence="4" id="KW-1185">Reference proteome</keyword>